<dbReference type="SUPFAM" id="SSF58104">
    <property type="entry name" value="Methyl-accepting chemotaxis protein (MCP) signaling domain"/>
    <property type="match status" value="1"/>
</dbReference>
<reference evidence="8 9" key="1">
    <citation type="journal article" date="2019" name="Int. J. Syst. Evol. Microbiol.">
        <title>The Global Catalogue of Microorganisms (GCM) 10K type strain sequencing project: providing services to taxonomists for standard genome sequencing and annotation.</title>
        <authorList>
            <consortium name="The Broad Institute Genomics Platform"/>
            <consortium name="The Broad Institute Genome Sequencing Center for Infectious Disease"/>
            <person name="Wu L."/>
            <person name="Ma J."/>
        </authorList>
    </citation>
    <scope>NUCLEOTIDE SEQUENCE [LARGE SCALE GENOMIC DNA]</scope>
    <source>
        <strain evidence="8 9">LMG 29247</strain>
    </source>
</reference>
<dbReference type="RefSeq" id="WP_273737546.1">
    <property type="nucleotide sequence ID" value="NZ_JAQIVI010000087.1"/>
</dbReference>
<protein>
    <submittedName>
        <fullName evidence="8">Methyl-accepting chemotaxis protein</fullName>
    </submittedName>
</protein>
<dbReference type="PANTHER" id="PTHR32089">
    <property type="entry name" value="METHYL-ACCEPTING CHEMOTAXIS PROTEIN MCPB"/>
    <property type="match status" value="1"/>
</dbReference>
<feature type="compositionally biased region" description="Acidic residues" evidence="5">
    <location>
        <begin position="799"/>
        <end position="808"/>
    </location>
</feature>
<dbReference type="Gene3D" id="1.10.287.950">
    <property type="entry name" value="Methyl-accepting chemotaxis protein"/>
    <property type="match status" value="1"/>
</dbReference>
<dbReference type="InterPro" id="IPR004090">
    <property type="entry name" value="Chemotax_Me-accpt_rcpt"/>
</dbReference>
<proteinExistence type="inferred from homology"/>
<evidence type="ECO:0000313" key="8">
    <source>
        <dbReference type="EMBL" id="MFC6764483.1"/>
    </source>
</evidence>
<keyword evidence="4" id="KW-0175">Coiled coil</keyword>
<dbReference type="CDD" id="cd11386">
    <property type="entry name" value="MCP_signal"/>
    <property type="match status" value="1"/>
</dbReference>
<dbReference type="Gene3D" id="6.10.250.1910">
    <property type="match status" value="1"/>
</dbReference>
<comment type="similarity">
    <text evidence="2">Belongs to the methyl-accepting chemotaxis (MCP) protein family.</text>
</comment>
<dbReference type="PANTHER" id="PTHR32089:SF112">
    <property type="entry name" value="LYSOZYME-LIKE PROTEIN-RELATED"/>
    <property type="match status" value="1"/>
</dbReference>
<dbReference type="PRINTS" id="PR00260">
    <property type="entry name" value="CHEMTRNSDUCR"/>
</dbReference>
<dbReference type="SUPFAM" id="SSF158472">
    <property type="entry name" value="HAMP domain-like"/>
    <property type="match status" value="1"/>
</dbReference>
<dbReference type="Proteomes" id="UP001596383">
    <property type="component" value="Unassembled WGS sequence"/>
</dbReference>
<evidence type="ECO:0000256" key="3">
    <source>
        <dbReference type="PROSITE-ProRule" id="PRU00284"/>
    </source>
</evidence>
<evidence type="ECO:0000259" key="6">
    <source>
        <dbReference type="PROSITE" id="PS50111"/>
    </source>
</evidence>
<evidence type="ECO:0000256" key="2">
    <source>
        <dbReference type="ARBA" id="ARBA00029447"/>
    </source>
</evidence>
<keyword evidence="1 3" id="KW-0807">Transducer</keyword>
<dbReference type="Pfam" id="PF00015">
    <property type="entry name" value="MCPsignal"/>
    <property type="match status" value="1"/>
</dbReference>
<feature type="domain" description="HAMP" evidence="7">
    <location>
        <begin position="351"/>
        <end position="404"/>
    </location>
</feature>
<evidence type="ECO:0000256" key="1">
    <source>
        <dbReference type="ARBA" id="ARBA00023224"/>
    </source>
</evidence>
<dbReference type="AlphaFoldDB" id="A0ABD5SHD5"/>
<keyword evidence="9" id="KW-1185">Reference proteome</keyword>
<feature type="region of interest" description="Disordered" evidence="5">
    <location>
        <begin position="664"/>
        <end position="687"/>
    </location>
</feature>
<comment type="caution">
    <text evidence="8">The sequence shown here is derived from an EMBL/GenBank/DDBJ whole genome shotgun (WGS) entry which is preliminary data.</text>
</comment>
<dbReference type="EMBL" id="JBHSWV010000087">
    <property type="protein sequence ID" value="MFC6764483.1"/>
    <property type="molecule type" value="Genomic_DNA"/>
</dbReference>
<dbReference type="InterPro" id="IPR003660">
    <property type="entry name" value="HAMP_dom"/>
</dbReference>
<dbReference type="InterPro" id="IPR004089">
    <property type="entry name" value="MCPsignal_dom"/>
</dbReference>
<name>A0ABD5SHD5_9EURY</name>
<dbReference type="SMART" id="SM00304">
    <property type="entry name" value="HAMP"/>
    <property type="match status" value="2"/>
</dbReference>
<organism evidence="8 9">
    <name type="scientific">Natrinema soli</name>
    <dbReference type="NCBI Taxonomy" id="1930624"/>
    <lineage>
        <taxon>Archaea</taxon>
        <taxon>Methanobacteriati</taxon>
        <taxon>Methanobacteriota</taxon>
        <taxon>Stenosarchaea group</taxon>
        <taxon>Halobacteria</taxon>
        <taxon>Halobacteriales</taxon>
        <taxon>Natrialbaceae</taxon>
        <taxon>Natrinema</taxon>
    </lineage>
</organism>
<feature type="compositionally biased region" description="Low complexity" evidence="5">
    <location>
        <begin position="664"/>
        <end position="682"/>
    </location>
</feature>
<feature type="coiled-coil region" evidence="4">
    <location>
        <begin position="571"/>
        <end position="605"/>
    </location>
</feature>
<dbReference type="Gene3D" id="3.30.450.20">
    <property type="entry name" value="PAS domain"/>
    <property type="match status" value="1"/>
</dbReference>
<feature type="domain" description="Methyl-accepting transducer" evidence="6">
    <location>
        <begin position="423"/>
        <end position="659"/>
    </location>
</feature>
<dbReference type="PROSITE" id="PS50111">
    <property type="entry name" value="CHEMOTAXIS_TRANSDUC_2"/>
    <property type="match status" value="1"/>
</dbReference>
<gene>
    <name evidence="8" type="ORF">ACFQE6_05370</name>
</gene>
<evidence type="ECO:0000256" key="5">
    <source>
        <dbReference type="SAM" id="MobiDB-lite"/>
    </source>
</evidence>
<feature type="domain" description="HAMP" evidence="7">
    <location>
        <begin position="278"/>
        <end position="330"/>
    </location>
</feature>
<dbReference type="Pfam" id="PF00672">
    <property type="entry name" value="HAMP"/>
    <property type="match status" value="1"/>
</dbReference>
<feature type="compositionally biased region" description="Acidic residues" evidence="5">
    <location>
        <begin position="772"/>
        <end position="782"/>
    </location>
</feature>
<feature type="coiled-coil region" evidence="4">
    <location>
        <begin position="322"/>
        <end position="359"/>
    </location>
</feature>
<evidence type="ECO:0000313" key="9">
    <source>
        <dbReference type="Proteomes" id="UP001596383"/>
    </source>
</evidence>
<dbReference type="GO" id="GO:0007165">
    <property type="term" value="P:signal transduction"/>
    <property type="evidence" value="ECO:0007669"/>
    <property type="project" value="UniProtKB-KW"/>
</dbReference>
<evidence type="ECO:0000256" key="4">
    <source>
        <dbReference type="SAM" id="Coils"/>
    </source>
</evidence>
<feature type="compositionally biased region" description="Acidic residues" evidence="5">
    <location>
        <begin position="741"/>
        <end position="755"/>
    </location>
</feature>
<dbReference type="SMART" id="SM00283">
    <property type="entry name" value="MA"/>
    <property type="match status" value="1"/>
</dbReference>
<evidence type="ECO:0000259" key="7">
    <source>
        <dbReference type="PROSITE" id="PS50885"/>
    </source>
</evidence>
<feature type="region of interest" description="Disordered" evidence="5">
    <location>
        <begin position="741"/>
        <end position="808"/>
    </location>
</feature>
<feature type="coiled-coil region" evidence="4">
    <location>
        <begin position="501"/>
        <end position="535"/>
    </location>
</feature>
<sequence length="808" mass="86370">MEIETGVQSNVYENHGALALHQSEAVSEFHDENRRTLSLTAGYSRLNSSNQTQAQTFIDRQIEDLGGGNVGEAHLHFLETDGSVIASSMDETESEISGEWVDKLDQKSGTYASDVYRSGYDGSKPRVAYVTDQGEMSDGTVLVYTVPLTELPVTNIEDARTVIVDSNGTIAFDEREQRILEPYDEDREPLEKATEINTRQGGGMEAGPAGGTLAIEGQFDGQRYVVGYAPVPGTDWVALVHTPTDQAYGFVEDVRLYGTLATIGAVLLIGLVGAGIGRNTSRSIDRLTDKAGRMEDGELDVDLSSPRIDSIGQLYDGFDNMRNSLKTRITEANEARDEAERARSESERINEHLERKADEYSDVMQAAAGGDLTARMHADSENEAMAEIAAEFNEMIAELETTTASVKAFASDVATASEQVTASSEEVHSASQQVTESIQEISDGAVRQNDSLQTVNQEMGELSTTTEEIAASSNEVAGIAERTARAGKRGREAAQKAIAGMNEIETGSAAAVEEIEQLQIEVEQIDDLLEFITEIAEQTNMLALNANIEASRTESSDDGFAVVAGEVKDLAAETKEAAGDIEDRLERIKEQTERTADEVEQASDRVAEHTDAVGHAVEALDQIAEYAETTNDGVQEISAATEEQAASTQEVVAMVDDAAVIAEETSSESETVAAAAEEQTTSLTEVSRSADELASQAAHLSETLDYFETERDADADVDFETTTSFESAGDTMLEFDGDLVENGESAADGESDESAVDGVADESMATPAVADADGDGEGDTGSDADGNTGDDKRGGVDAFEFEGPDDGN</sequence>
<dbReference type="PROSITE" id="PS50885">
    <property type="entry name" value="HAMP"/>
    <property type="match status" value="2"/>
</dbReference>
<accession>A0ABD5SHD5</accession>
<dbReference type="CDD" id="cd06225">
    <property type="entry name" value="HAMP"/>
    <property type="match status" value="1"/>
</dbReference>